<name>A0A6C0HEF3_9ZZZZ</name>
<accession>A0A6C0HEF3</accession>
<dbReference type="EMBL" id="MN739943">
    <property type="protein sequence ID" value="QHT79011.1"/>
    <property type="molecule type" value="Genomic_DNA"/>
</dbReference>
<dbReference type="AlphaFoldDB" id="A0A6C0HEF3"/>
<organism evidence="1">
    <name type="scientific">viral metagenome</name>
    <dbReference type="NCBI Taxonomy" id="1070528"/>
    <lineage>
        <taxon>unclassified sequences</taxon>
        <taxon>metagenomes</taxon>
        <taxon>organismal metagenomes</taxon>
    </lineage>
</organism>
<evidence type="ECO:0000313" key="1">
    <source>
        <dbReference type="EMBL" id="QHT79011.1"/>
    </source>
</evidence>
<sequence>MYIYILTVHSNIYIYILKIKNINKHGYSSGLKYKYFNALTFQAKIDK</sequence>
<reference evidence="1" key="1">
    <citation type="journal article" date="2020" name="Nature">
        <title>Giant virus diversity and host interactions through global metagenomics.</title>
        <authorList>
            <person name="Schulz F."/>
            <person name="Roux S."/>
            <person name="Paez-Espino D."/>
            <person name="Jungbluth S."/>
            <person name="Walsh D.A."/>
            <person name="Denef V.J."/>
            <person name="McMahon K.D."/>
            <person name="Konstantinidis K.T."/>
            <person name="Eloe-Fadrosh E.A."/>
            <person name="Kyrpides N.C."/>
            <person name="Woyke T."/>
        </authorList>
    </citation>
    <scope>NUCLEOTIDE SEQUENCE</scope>
    <source>
        <strain evidence="1">GVMAG-M-3300023179-97</strain>
    </source>
</reference>
<protein>
    <submittedName>
        <fullName evidence="1">Uncharacterized protein</fullName>
    </submittedName>
</protein>
<proteinExistence type="predicted"/>